<feature type="domain" description="HTH araC/xylS-type" evidence="4">
    <location>
        <begin position="216"/>
        <end position="313"/>
    </location>
</feature>
<dbReference type="PANTHER" id="PTHR47893:SF1">
    <property type="entry name" value="REGULATORY PROTEIN PCHR"/>
    <property type="match status" value="1"/>
</dbReference>
<sequence length="315" mass="35744">MNELAAPDFPIESQSLASSHWLSHELTEAGGTHRADRLDCEPGFSLVRSRISTDGAYSEACQHEGKERVLVIAFGLNGQSEFRDRKGEQLPFAANRTTISIFREGEGTRSYAANHLVHQLRLVVSESALVRYIGEERTQRLLGTPLRMRESFRLLAFDQTHASQHLCWLKKPDAAGQERLGLHIHALSLLSEQLQILTPPMLTHERMSSKDMDKLEQIEAYMRANLDKPLSNTLLCALFCVSEYRLKECFRQAYGTSPNQHLQEMRMHRAREMLASGCQVAETAYRLGYQHPNNLSAAFIRFFGCTPKSVQGKRR</sequence>
<dbReference type="RefSeq" id="WP_068389319.1">
    <property type="nucleotide sequence ID" value="NZ_LSZO01000130.1"/>
</dbReference>
<evidence type="ECO:0000259" key="4">
    <source>
        <dbReference type="PROSITE" id="PS01124"/>
    </source>
</evidence>
<dbReference type="InterPro" id="IPR053142">
    <property type="entry name" value="PchR_regulatory_protein"/>
</dbReference>
<gene>
    <name evidence="5" type="ORF">AXE65_12955</name>
</gene>
<dbReference type="InterPro" id="IPR009057">
    <property type="entry name" value="Homeodomain-like_sf"/>
</dbReference>
<dbReference type="SMART" id="SM00342">
    <property type="entry name" value="HTH_ARAC"/>
    <property type="match status" value="1"/>
</dbReference>
<dbReference type="SUPFAM" id="SSF46689">
    <property type="entry name" value="Homeodomain-like"/>
    <property type="match status" value="2"/>
</dbReference>
<evidence type="ECO:0000313" key="6">
    <source>
        <dbReference type="Proteomes" id="UP000072660"/>
    </source>
</evidence>
<keyword evidence="6" id="KW-1185">Reference proteome</keyword>
<dbReference type="PROSITE" id="PS01124">
    <property type="entry name" value="HTH_ARAC_FAMILY_2"/>
    <property type="match status" value="1"/>
</dbReference>
<accession>A0A139SV86</accession>
<keyword evidence="1" id="KW-0805">Transcription regulation</keyword>
<comment type="caution">
    <text evidence="5">The sequence shown here is derived from an EMBL/GenBank/DDBJ whole genome shotgun (WGS) entry which is preliminary data.</text>
</comment>
<dbReference type="GO" id="GO:0009893">
    <property type="term" value="P:positive regulation of metabolic process"/>
    <property type="evidence" value="ECO:0007669"/>
    <property type="project" value="UniProtKB-ARBA"/>
</dbReference>
<dbReference type="Gene3D" id="1.10.10.60">
    <property type="entry name" value="Homeodomain-like"/>
    <property type="match status" value="1"/>
</dbReference>
<dbReference type="GO" id="GO:0003700">
    <property type="term" value="F:DNA-binding transcription factor activity"/>
    <property type="evidence" value="ECO:0007669"/>
    <property type="project" value="InterPro"/>
</dbReference>
<dbReference type="InterPro" id="IPR018060">
    <property type="entry name" value="HTH_AraC"/>
</dbReference>
<evidence type="ECO:0000256" key="3">
    <source>
        <dbReference type="ARBA" id="ARBA00023163"/>
    </source>
</evidence>
<protein>
    <submittedName>
        <fullName evidence="5">AraC family transcriptional regulator</fullName>
    </submittedName>
</protein>
<keyword evidence="3" id="KW-0804">Transcription</keyword>
<evidence type="ECO:0000256" key="2">
    <source>
        <dbReference type="ARBA" id="ARBA00023125"/>
    </source>
</evidence>
<reference evidence="5 6" key="1">
    <citation type="submission" date="2016-02" db="EMBL/GenBank/DDBJ databases">
        <authorList>
            <person name="Wen L."/>
            <person name="He K."/>
            <person name="Yang H."/>
        </authorList>
    </citation>
    <scope>NUCLEOTIDE SEQUENCE [LARGE SCALE GENOMIC DNA]</scope>
    <source>
        <strain evidence="5 6">CV58</strain>
    </source>
</reference>
<dbReference type="EMBL" id="LSZO01000130">
    <property type="protein sequence ID" value="KXU38479.1"/>
    <property type="molecule type" value="Genomic_DNA"/>
</dbReference>
<dbReference type="AlphaFoldDB" id="A0A139SV86"/>
<organism evidence="5 6">
    <name type="scientific">Ventosimonas gracilis</name>
    <dbReference type="NCBI Taxonomy" id="1680762"/>
    <lineage>
        <taxon>Bacteria</taxon>
        <taxon>Pseudomonadati</taxon>
        <taxon>Pseudomonadota</taxon>
        <taxon>Gammaproteobacteria</taxon>
        <taxon>Pseudomonadales</taxon>
        <taxon>Ventosimonadaceae</taxon>
        <taxon>Ventosimonas</taxon>
    </lineage>
</organism>
<dbReference type="GO" id="GO:0043565">
    <property type="term" value="F:sequence-specific DNA binding"/>
    <property type="evidence" value="ECO:0007669"/>
    <property type="project" value="InterPro"/>
</dbReference>
<dbReference type="PROSITE" id="PS00041">
    <property type="entry name" value="HTH_ARAC_FAMILY_1"/>
    <property type="match status" value="1"/>
</dbReference>
<dbReference type="OrthoDB" id="6670788at2"/>
<proteinExistence type="predicted"/>
<keyword evidence="2" id="KW-0238">DNA-binding</keyword>
<dbReference type="Proteomes" id="UP000072660">
    <property type="component" value="Unassembled WGS sequence"/>
</dbReference>
<dbReference type="InterPro" id="IPR018062">
    <property type="entry name" value="HTH_AraC-typ_CS"/>
</dbReference>
<dbReference type="PANTHER" id="PTHR47893">
    <property type="entry name" value="REGULATORY PROTEIN PCHR"/>
    <property type="match status" value="1"/>
</dbReference>
<evidence type="ECO:0000256" key="1">
    <source>
        <dbReference type="ARBA" id="ARBA00023015"/>
    </source>
</evidence>
<dbReference type="Pfam" id="PF12833">
    <property type="entry name" value="HTH_18"/>
    <property type="match status" value="1"/>
</dbReference>
<evidence type="ECO:0000313" key="5">
    <source>
        <dbReference type="EMBL" id="KXU38479.1"/>
    </source>
</evidence>
<name>A0A139SV86_9GAMM</name>